<comment type="subcellular location">
    <subcellularLocation>
        <location evidence="2">Cytoplasm</location>
    </subcellularLocation>
</comment>
<organism evidence="3 4">
    <name type="scientific">Oceanobacillus jeddahense</name>
    <dbReference type="NCBI Taxonomy" id="1462527"/>
    <lineage>
        <taxon>Bacteria</taxon>
        <taxon>Bacillati</taxon>
        <taxon>Bacillota</taxon>
        <taxon>Bacilli</taxon>
        <taxon>Bacillales</taxon>
        <taxon>Bacillaceae</taxon>
        <taxon>Oceanobacillus</taxon>
    </lineage>
</organism>
<dbReference type="Pfam" id="PF03932">
    <property type="entry name" value="CutC"/>
    <property type="match status" value="1"/>
</dbReference>
<evidence type="ECO:0000256" key="2">
    <source>
        <dbReference type="HAMAP-Rule" id="MF_00795"/>
    </source>
</evidence>
<dbReference type="PANTHER" id="PTHR12598">
    <property type="entry name" value="COPPER HOMEOSTASIS PROTEIN CUTC"/>
    <property type="match status" value="1"/>
</dbReference>
<dbReference type="Proteomes" id="UP001059773">
    <property type="component" value="Chromosome"/>
</dbReference>
<evidence type="ECO:0000256" key="1">
    <source>
        <dbReference type="ARBA" id="ARBA00007768"/>
    </source>
</evidence>
<dbReference type="EMBL" id="CP101914">
    <property type="protein sequence ID" value="UUI02932.1"/>
    <property type="molecule type" value="Genomic_DNA"/>
</dbReference>
<keyword evidence="4" id="KW-1185">Reference proteome</keyword>
<dbReference type="HAMAP" id="MF_00795">
    <property type="entry name" value="CutC"/>
    <property type="match status" value="1"/>
</dbReference>
<keyword evidence="2" id="KW-0963">Cytoplasm</keyword>
<reference evidence="3" key="1">
    <citation type="submission" date="2022-07" db="EMBL/GenBank/DDBJ databases">
        <title>FELIX.</title>
        <authorList>
            <person name="Wan K.H."/>
            <person name="Park S."/>
            <person name="Lawrence Q."/>
            <person name="Eichenberger J.P."/>
            <person name="Booth B.W."/>
            <person name="Piaggio A.J."/>
            <person name="Chandler J.C."/>
            <person name="Franklin A.B."/>
            <person name="Celniker S.E."/>
        </authorList>
    </citation>
    <scope>NUCLEOTIDE SEQUENCE</scope>
    <source>
        <strain evidence="3">QA-1986 374</strain>
    </source>
</reference>
<comment type="similarity">
    <text evidence="1 2">Belongs to the CutC family.</text>
</comment>
<evidence type="ECO:0000313" key="3">
    <source>
        <dbReference type="EMBL" id="UUI02932.1"/>
    </source>
</evidence>
<sequence length="228" mass="25633">MIECIVQNAGDAKDAEKHGVTRLELVSAIQLGGLTPTYGTVKTVIDSVQIPVQVMIRPHSYGFVYRSEDKEVMKQDISLLNEMGHHRIVIGALKENKTIDTDFLDELFEEFPSLDITFHRAFDEVRDQTEAYEALTAYSKNIKRILTSGGANTCLEGKESLDRLVQLQHKLQGPRILPGSGLKPDNIQTLHAAVQAVEYHFGSGVRKNESFEERIEKDKVDDIRNILI</sequence>
<dbReference type="Gene3D" id="3.20.20.380">
    <property type="entry name" value="Copper homeostasis (CutC) domain"/>
    <property type="match status" value="1"/>
</dbReference>
<protein>
    <recommendedName>
        <fullName evidence="2">PF03932 family protein CutC</fullName>
    </recommendedName>
</protein>
<dbReference type="InterPro" id="IPR036822">
    <property type="entry name" value="CutC-like_dom_sf"/>
</dbReference>
<evidence type="ECO:0000313" key="4">
    <source>
        <dbReference type="Proteomes" id="UP001059773"/>
    </source>
</evidence>
<dbReference type="InterPro" id="IPR005627">
    <property type="entry name" value="CutC-like"/>
</dbReference>
<proteinExistence type="inferred from homology"/>
<dbReference type="PANTHER" id="PTHR12598:SF0">
    <property type="entry name" value="COPPER HOMEOSTASIS PROTEIN CUTC HOMOLOG"/>
    <property type="match status" value="1"/>
</dbReference>
<gene>
    <name evidence="2" type="primary">cutC</name>
    <name evidence="3" type="ORF">NP439_23355</name>
</gene>
<comment type="caution">
    <text evidence="2">Once thought to be involved in copper homeostasis, experiments in E.coli have shown this is not the case.</text>
</comment>
<dbReference type="SUPFAM" id="SSF110395">
    <property type="entry name" value="CutC-like"/>
    <property type="match status" value="1"/>
</dbReference>
<name>A0ABY5JVP6_9BACI</name>
<dbReference type="RefSeq" id="WP_256708121.1">
    <property type="nucleotide sequence ID" value="NZ_CP101914.1"/>
</dbReference>
<accession>A0ABY5JVP6</accession>